<keyword evidence="3" id="KW-1185">Reference proteome</keyword>
<dbReference type="EMBL" id="CP028940">
    <property type="protein sequence ID" value="QKM60056.1"/>
    <property type="molecule type" value="Genomic_DNA"/>
</dbReference>
<protein>
    <submittedName>
        <fullName evidence="2">Uncharacterized protein</fullName>
    </submittedName>
</protein>
<keyword evidence="1" id="KW-0812">Transmembrane</keyword>
<evidence type="ECO:0000313" key="2">
    <source>
        <dbReference type="EMBL" id="QKM60056.1"/>
    </source>
</evidence>
<name>A0A6M9PQF1_9BURK</name>
<keyword evidence="1" id="KW-1133">Transmembrane helix</keyword>
<proteinExistence type="predicted"/>
<feature type="transmembrane region" description="Helical" evidence="1">
    <location>
        <begin position="67"/>
        <end position="87"/>
    </location>
</feature>
<reference evidence="2 3" key="1">
    <citation type="submission" date="2018-04" db="EMBL/GenBank/DDBJ databases">
        <title>Polynucleobacter sp. UK-Long2-W17 genome.</title>
        <authorList>
            <person name="Hahn M.W."/>
        </authorList>
    </citation>
    <scope>NUCLEOTIDE SEQUENCE [LARGE SCALE GENOMIC DNA]</scope>
    <source>
        <strain evidence="2 3">UK-Long2-W17</strain>
    </source>
</reference>
<sequence length="92" mass="10200">MTPLIHLFLEQLFPSLLVWVCVYLALKFRGKAQLNLLQIILYVILIAFLSAITRLLFGLGSGSNQEAAINAIVLPLLFSFGIAIFAVNKPQQ</sequence>
<dbReference type="AlphaFoldDB" id="A0A6M9PQF1"/>
<dbReference type="KEGG" id="pard:DN92_02825"/>
<feature type="transmembrane region" description="Helical" evidence="1">
    <location>
        <begin position="12"/>
        <end position="28"/>
    </location>
</feature>
<dbReference type="Proteomes" id="UP000501090">
    <property type="component" value="Chromosome"/>
</dbReference>
<accession>A0A6M9PQF1</accession>
<dbReference type="RefSeq" id="WP_173959826.1">
    <property type="nucleotide sequence ID" value="NZ_CBCSCC010000010.1"/>
</dbReference>
<organism evidence="2 3">
    <name type="scientific">Polynucleobacter arcticus</name>
    <dbReference type="NCBI Taxonomy" id="1743165"/>
    <lineage>
        <taxon>Bacteria</taxon>
        <taxon>Pseudomonadati</taxon>
        <taxon>Pseudomonadota</taxon>
        <taxon>Betaproteobacteria</taxon>
        <taxon>Burkholderiales</taxon>
        <taxon>Burkholderiaceae</taxon>
        <taxon>Polynucleobacter</taxon>
    </lineage>
</organism>
<keyword evidence="1" id="KW-0472">Membrane</keyword>
<feature type="transmembrane region" description="Helical" evidence="1">
    <location>
        <begin position="40"/>
        <end position="61"/>
    </location>
</feature>
<evidence type="ECO:0000256" key="1">
    <source>
        <dbReference type="SAM" id="Phobius"/>
    </source>
</evidence>
<evidence type="ECO:0000313" key="3">
    <source>
        <dbReference type="Proteomes" id="UP000501090"/>
    </source>
</evidence>
<gene>
    <name evidence="2" type="ORF">DN92_02825</name>
</gene>